<feature type="domain" description="Glycosyl transferase family 1" evidence="2">
    <location>
        <begin position="176"/>
        <end position="322"/>
    </location>
</feature>
<dbReference type="CDD" id="cd03809">
    <property type="entry name" value="GT4_MtfB-like"/>
    <property type="match status" value="1"/>
</dbReference>
<name>A0A1F5E7S6_9BACT</name>
<dbReference type="EMBL" id="MEZK01000010">
    <property type="protein sequence ID" value="OGD63370.1"/>
    <property type="molecule type" value="Genomic_DNA"/>
</dbReference>
<dbReference type="Proteomes" id="UP000177006">
    <property type="component" value="Unassembled WGS sequence"/>
</dbReference>
<proteinExistence type="predicted"/>
<dbReference type="SUPFAM" id="SSF53756">
    <property type="entry name" value="UDP-Glycosyltransferase/glycogen phosphorylase"/>
    <property type="match status" value="1"/>
</dbReference>
<dbReference type="Pfam" id="PF00534">
    <property type="entry name" value="Glycos_transf_1"/>
    <property type="match status" value="1"/>
</dbReference>
<sequence length="367" mass="42191">MKILADGIIYSLQKKGGISRYFCELFKAIKKIDSTVKVHMFNSLPTYTPSKIAFFKNSLHNHFLAYYLSQQYSGIFHSSYYTFYPSLKIPQIVTVYDLIYEKFPQDFSQPLEYLFVKQKKSTIESADKIICISEAVKRDVIKYYQVKENKLVVTHLGISPIFKKILSKSIKQKFLKENKLNKAFVLYVGKRSKYKNFNCLALAFSKIKKSFPADMACVGGGNFSEKEISFLRKLKILEKVRLFPTVTDQQLVFFYNCAQALIVPSLDEGFGLPILEAMASGCPAIVSDIPVFREIAGNIPTYFNPADVSSISRSIQAVLTKADSINYSLLARKLAKKYTWERTAQKTLDIYKQLDKRKNENYQHYYS</sequence>
<dbReference type="STRING" id="1797457.A2160_02705"/>
<dbReference type="PANTHER" id="PTHR46401">
    <property type="entry name" value="GLYCOSYLTRANSFERASE WBBK-RELATED"/>
    <property type="match status" value="1"/>
</dbReference>
<comment type="caution">
    <text evidence="4">The sequence shown here is derived from an EMBL/GenBank/DDBJ whole genome shotgun (WGS) entry which is preliminary data.</text>
</comment>
<evidence type="ECO:0000313" key="4">
    <source>
        <dbReference type="EMBL" id="OGD63370.1"/>
    </source>
</evidence>
<gene>
    <name evidence="4" type="ORF">A2160_02705</name>
</gene>
<dbReference type="Pfam" id="PF13439">
    <property type="entry name" value="Glyco_transf_4"/>
    <property type="match status" value="1"/>
</dbReference>
<organism evidence="4 5">
    <name type="scientific">Candidatus Beckwithbacteria bacterium RBG_13_42_9</name>
    <dbReference type="NCBI Taxonomy" id="1797457"/>
    <lineage>
        <taxon>Bacteria</taxon>
        <taxon>Candidatus Beckwithiibacteriota</taxon>
    </lineage>
</organism>
<evidence type="ECO:0000256" key="1">
    <source>
        <dbReference type="ARBA" id="ARBA00022679"/>
    </source>
</evidence>
<evidence type="ECO:0000313" key="5">
    <source>
        <dbReference type="Proteomes" id="UP000177006"/>
    </source>
</evidence>
<keyword evidence="1" id="KW-0808">Transferase</keyword>
<dbReference type="InterPro" id="IPR001296">
    <property type="entry name" value="Glyco_trans_1"/>
</dbReference>
<evidence type="ECO:0000259" key="3">
    <source>
        <dbReference type="Pfam" id="PF13439"/>
    </source>
</evidence>
<reference evidence="4 5" key="1">
    <citation type="journal article" date="2016" name="Nat. Commun.">
        <title>Thousands of microbial genomes shed light on interconnected biogeochemical processes in an aquifer system.</title>
        <authorList>
            <person name="Anantharaman K."/>
            <person name="Brown C.T."/>
            <person name="Hug L.A."/>
            <person name="Sharon I."/>
            <person name="Castelle C.J."/>
            <person name="Probst A.J."/>
            <person name="Thomas B.C."/>
            <person name="Singh A."/>
            <person name="Wilkins M.J."/>
            <person name="Karaoz U."/>
            <person name="Brodie E.L."/>
            <person name="Williams K.H."/>
            <person name="Hubbard S.S."/>
            <person name="Banfield J.F."/>
        </authorList>
    </citation>
    <scope>NUCLEOTIDE SEQUENCE [LARGE SCALE GENOMIC DNA]</scope>
</reference>
<dbReference type="GO" id="GO:0016757">
    <property type="term" value="F:glycosyltransferase activity"/>
    <property type="evidence" value="ECO:0007669"/>
    <property type="project" value="InterPro"/>
</dbReference>
<evidence type="ECO:0000259" key="2">
    <source>
        <dbReference type="Pfam" id="PF00534"/>
    </source>
</evidence>
<dbReference type="InterPro" id="IPR028098">
    <property type="entry name" value="Glyco_trans_4-like_N"/>
</dbReference>
<feature type="domain" description="Glycosyltransferase subfamily 4-like N-terminal" evidence="3">
    <location>
        <begin position="64"/>
        <end position="159"/>
    </location>
</feature>
<evidence type="ECO:0008006" key="6">
    <source>
        <dbReference type="Google" id="ProtNLM"/>
    </source>
</evidence>
<accession>A0A1F5E7S6</accession>
<dbReference type="PANTHER" id="PTHR46401:SF2">
    <property type="entry name" value="GLYCOSYLTRANSFERASE WBBK-RELATED"/>
    <property type="match status" value="1"/>
</dbReference>
<dbReference type="Gene3D" id="3.40.50.2000">
    <property type="entry name" value="Glycogen Phosphorylase B"/>
    <property type="match status" value="2"/>
</dbReference>
<dbReference type="GO" id="GO:0009103">
    <property type="term" value="P:lipopolysaccharide biosynthetic process"/>
    <property type="evidence" value="ECO:0007669"/>
    <property type="project" value="TreeGrafter"/>
</dbReference>
<protein>
    <recommendedName>
        <fullName evidence="6">Glycosyl transferase family 1 domain-containing protein</fullName>
    </recommendedName>
</protein>
<dbReference type="AlphaFoldDB" id="A0A1F5E7S6"/>